<dbReference type="Proteomes" id="UP000177528">
    <property type="component" value="Unassembled WGS sequence"/>
</dbReference>
<sequence>MTEEIIIQSISVNLLRMSEWYFKDSKNNRAVCERYLMQSKKLAQQITNSGAKKYTDQLETISFSTTEAPEKTAERFLTLGVLLHQI</sequence>
<evidence type="ECO:0000313" key="1">
    <source>
        <dbReference type="EMBL" id="OGY35245.1"/>
    </source>
</evidence>
<name>A0A1G1X5D8_9BACT</name>
<protein>
    <recommendedName>
        <fullName evidence="3">Four helix bundle protein</fullName>
    </recommendedName>
</protein>
<reference evidence="1 2" key="1">
    <citation type="journal article" date="2016" name="Nat. Commun.">
        <title>Thousands of microbial genomes shed light on interconnected biogeochemical processes in an aquifer system.</title>
        <authorList>
            <person name="Anantharaman K."/>
            <person name="Brown C.T."/>
            <person name="Hug L.A."/>
            <person name="Sharon I."/>
            <person name="Castelle C.J."/>
            <person name="Probst A.J."/>
            <person name="Thomas B.C."/>
            <person name="Singh A."/>
            <person name="Wilkins M.J."/>
            <person name="Karaoz U."/>
            <person name="Brodie E.L."/>
            <person name="Williams K.H."/>
            <person name="Hubbard S.S."/>
            <person name="Banfield J.F."/>
        </authorList>
    </citation>
    <scope>NUCLEOTIDE SEQUENCE [LARGE SCALE GENOMIC DNA]</scope>
</reference>
<evidence type="ECO:0008006" key="3">
    <source>
        <dbReference type="Google" id="ProtNLM"/>
    </source>
</evidence>
<dbReference type="AlphaFoldDB" id="A0A1G1X5D8"/>
<dbReference type="EMBL" id="MHHR01000002">
    <property type="protein sequence ID" value="OGY35245.1"/>
    <property type="molecule type" value="Genomic_DNA"/>
</dbReference>
<gene>
    <name evidence="1" type="ORF">A3D99_01070</name>
</gene>
<accession>A0A1G1X5D8</accession>
<evidence type="ECO:0000313" key="2">
    <source>
        <dbReference type="Proteomes" id="UP000177528"/>
    </source>
</evidence>
<organism evidence="1 2">
    <name type="scientific">Candidatus Andersenbacteria bacterium RIFCSPHIGHO2_12_FULL_45_11</name>
    <dbReference type="NCBI Taxonomy" id="1797281"/>
    <lineage>
        <taxon>Bacteria</taxon>
        <taxon>Candidatus Anderseniibacteriota</taxon>
    </lineage>
</organism>
<proteinExistence type="predicted"/>
<comment type="caution">
    <text evidence="1">The sequence shown here is derived from an EMBL/GenBank/DDBJ whole genome shotgun (WGS) entry which is preliminary data.</text>
</comment>